<gene>
    <name evidence="2" type="ORF">F444_22749</name>
</gene>
<evidence type="ECO:0000313" key="2">
    <source>
        <dbReference type="EMBL" id="ETO58874.1"/>
    </source>
</evidence>
<sequence>MSNARAKATRAPKASATPWPIKPLARRVDLPDPR</sequence>
<dbReference type="EMBL" id="ANJA01004667">
    <property type="protein sequence ID" value="ETO58874.1"/>
    <property type="molecule type" value="Genomic_DNA"/>
</dbReference>
<comment type="caution">
    <text evidence="2">The sequence shown here is derived from an EMBL/GenBank/DDBJ whole genome shotgun (WGS) entry which is preliminary data.</text>
</comment>
<reference evidence="2 3" key="1">
    <citation type="submission" date="2013-11" db="EMBL/GenBank/DDBJ databases">
        <title>The Genome Sequence of Phytophthora parasitica P1976.</title>
        <authorList>
            <consortium name="The Broad Institute Genomics Platform"/>
            <person name="Russ C."/>
            <person name="Tyler B."/>
            <person name="Panabieres F."/>
            <person name="Shan W."/>
            <person name="Tripathy S."/>
            <person name="Grunwald N."/>
            <person name="Machado M."/>
            <person name="Johnson C.S."/>
            <person name="Walker B."/>
            <person name="Young S."/>
            <person name="Zeng Q."/>
            <person name="Gargeya S."/>
            <person name="Fitzgerald M."/>
            <person name="Haas B."/>
            <person name="Abouelleil A."/>
            <person name="Allen A.W."/>
            <person name="Alvarado L."/>
            <person name="Arachchi H.M."/>
            <person name="Berlin A.M."/>
            <person name="Chapman S.B."/>
            <person name="Gainer-Dewar J."/>
            <person name="Goldberg J."/>
            <person name="Griggs A."/>
            <person name="Gujja S."/>
            <person name="Hansen M."/>
            <person name="Howarth C."/>
            <person name="Imamovic A."/>
            <person name="Ireland A."/>
            <person name="Larimer J."/>
            <person name="McCowan C."/>
            <person name="Murphy C."/>
            <person name="Pearson M."/>
            <person name="Poon T.W."/>
            <person name="Priest M."/>
            <person name="Roberts A."/>
            <person name="Saif S."/>
            <person name="Shea T."/>
            <person name="Sisk P."/>
            <person name="Sykes S."/>
            <person name="Wortman J."/>
            <person name="Nusbaum C."/>
            <person name="Birren B."/>
        </authorList>
    </citation>
    <scope>NUCLEOTIDE SEQUENCE [LARGE SCALE GENOMIC DNA]</scope>
    <source>
        <strain evidence="2 3">P1976</strain>
    </source>
</reference>
<evidence type="ECO:0000313" key="3">
    <source>
        <dbReference type="Proteomes" id="UP000028582"/>
    </source>
</evidence>
<dbReference type="AlphaFoldDB" id="A0A080YWW3"/>
<name>A0A080YWW3_PHYNI</name>
<protein>
    <submittedName>
        <fullName evidence="2">Uncharacterized protein</fullName>
    </submittedName>
</protein>
<organism evidence="2 3">
    <name type="scientific">Phytophthora nicotianae P1976</name>
    <dbReference type="NCBI Taxonomy" id="1317066"/>
    <lineage>
        <taxon>Eukaryota</taxon>
        <taxon>Sar</taxon>
        <taxon>Stramenopiles</taxon>
        <taxon>Oomycota</taxon>
        <taxon>Peronosporomycetes</taxon>
        <taxon>Peronosporales</taxon>
        <taxon>Peronosporaceae</taxon>
        <taxon>Phytophthora</taxon>
    </lineage>
</organism>
<evidence type="ECO:0000256" key="1">
    <source>
        <dbReference type="SAM" id="MobiDB-lite"/>
    </source>
</evidence>
<feature type="region of interest" description="Disordered" evidence="1">
    <location>
        <begin position="1"/>
        <end position="34"/>
    </location>
</feature>
<dbReference type="Proteomes" id="UP000028582">
    <property type="component" value="Unassembled WGS sequence"/>
</dbReference>
<proteinExistence type="predicted"/>
<accession>A0A080YWW3</accession>